<sequence length="210" mass="23857">MCSMKCRLIDILISPTPKPIGPNGVATGIYKKSIDRRIMIKKLGLEGDIQVDKRVHGGLEKAIYQYPFENYKKLKEYFPQLSDNFNTPSVGENFSTVGLSENDVHIGDTFVLGETLLQVSQPRMPCWKLNHKIGNAYVSSVLINESITGWYYRVISEGSINTNDELILQERQAGSISITDLWKIWKDPLTRKDIEKMNIPGLSNEWYSIS</sequence>
<dbReference type="PANTHER" id="PTHR30212">
    <property type="entry name" value="PROTEIN YIIM"/>
    <property type="match status" value="1"/>
</dbReference>
<dbReference type="SUPFAM" id="SSF50800">
    <property type="entry name" value="PK beta-barrel domain-like"/>
    <property type="match status" value="1"/>
</dbReference>
<evidence type="ECO:0000313" key="3">
    <source>
        <dbReference type="Proteomes" id="UP000219336"/>
    </source>
</evidence>
<dbReference type="InterPro" id="IPR052353">
    <property type="entry name" value="Benzoxazolinone_Detox_Enz"/>
</dbReference>
<reference evidence="3" key="1">
    <citation type="submission" date="2016-06" db="EMBL/GenBank/DDBJ databases">
        <authorList>
            <person name="Rodrigo-Torres L."/>
            <person name="Arahal R.D."/>
            <person name="Lucena T."/>
        </authorList>
    </citation>
    <scope>NUCLEOTIDE SEQUENCE [LARGE SCALE GENOMIC DNA]</scope>
    <source>
        <strain evidence="3">CECT8203</strain>
    </source>
</reference>
<dbReference type="PANTHER" id="PTHR30212:SF2">
    <property type="entry name" value="PROTEIN YIIM"/>
    <property type="match status" value="1"/>
</dbReference>
<keyword evidence="3" id="KW-1185">Reference proteome</keyword>
<dbReference type="EMBL" id="OANU01000065">
    <property type="protein sequence ID" value="SNX49654.1"/>
    <property type="molecule type" value="Genomic_DNA"/>
</dbReference>
<protein>
    <submittedName>
        <fullName evidence="2">6-N-hydroxylaminopurine resistance protein</fullName>
    </submittedName>
</protein>
<accession>A0A240EM04</accession>
<proteinExistence type="predicted"/>
<dbReference type="GO" id="GO:0003824">
    <property type="term" value="F:catalytic activity"/>
    <property type="evidence" value="ECO:0007669"/>
    <property type="project" value="InterPro"/>
</dbReference>
<dbReference type="Proteomes" id="UP000219336">
    <property type="component" value="Unassembled WGS sequence"/>
</dbReference>
<evidence type="ECO:0000259" key="1">
    <source>
        <dbReference type="PROSITE" id="PS51340"/>
    </source>
</evidence>
<dbReference type="InterPro" id="IPR005302">
    <property type="entry name" value="MoCF_Sase_C"/>
</dbReference>
<dbReference type="InterPro" id="IPR011037">
    <property type="entry name" value="Pyrv_Knase-like_insert_dom_sf"/>
</dbReference>
<evidence type="ECO:0000313" key="2">
    <source>
        <dbReference type="EMBL" id="SNX49654.1"/>
    </source>
</evidence>
<dbReference type="Pfam" id="PF03473">
    <property type="entry name" value="MOSC"/>
    <property type="match status" value="1"/>
</dbReference>
<gene>
    <name evidence="2" type="ORF">VTH8203_03302</name>
</gene>
<dbReference type="RefSeq" id="WP_208617765.1">
    <property type="nucleotide sequence ID" value="NZ_JBHSII010000001.1"/>
</dbReference>
<name>A0A240EM04_9VIBR</name>
<dbReference type="GO" id="GO:0030151">
    <property type="term" value="F:molybdenum ion binding"/>
    <property type="evidence" value="ECO:0007669"/>
    <property type="project" value="InterPro"/>
</dbReference>
<organism evidence="2 3">
    <name type="scientific">Vibrio thalassae</name>
    <dbReference type="NCBI Taxonomy" id="1243014"/>
    <lineage>
        <taxon>Bacteria</taxon>
        <taxon>Pseudomonadati</taxon>
        <taxon>Pseudomonadota</taxon>
        <taxon>Gammaproteobacteria</taxon>
        <taxon>Vibrionales</taxon>
        <taxon>Vibrionaceae</taxon>
        <taxon>Vibrio</taxon>
    </lineage>
</organism>
<feature type="domain" description="MOSC" evidence="1">
    <location>
        <begin position="32"/>
        <end position="169"/>
    </location>
</feature>
<dbReference type="AlphaFoldDB" id="A0A240EM04"/>
<dbReference type="PROSITE" id="PS51340">
    <property type="entry name" value="MOSC"/>
    <property type="match status" value="1"/>
</dbReference>
<dbReference type="Gene3D" id="2.40.33.20">
    <property type="entry name" value="PK beta-barrel domain-like"/>
    <property type="match status" value="1"/>
</dbReference>
<dbReference type="GO" id="GO:0030170">
    <property type="term" value="F:pyridoxal phosphate binding"/>
    <property type="evidence" value="ECO:0007669"/>
    <property type="project" value="InterPro"/>
</dbReference>